<dbReference type="PANTHER" id="PTHR33463:SF198">
    <property type="entry name" value="RPP4C3"/>
    <property type="match status" value="1"/>
</dbReference>
<feature type="compositionally biased region" description="Acidic residues" evidence="5">
    <location>
        <begin position="1327"/>
        <end position="1342"/>
    </location>
</feature>
<dbReference type="PRINTS" id="PR00364">
    <property type="entry name" value="DISEASERSIST"/>
</dbReference>
<keyword evidence="7" id="KW-1185">Reference proteome</keyword>
<dbReference type="Pfam" id="PF23247">
    <property type="entry name" value="LRR_RPS2"/>
    <property type="match status" value="3"/>
</dbReference>
<dbReference type="InterPro" id="IPR027417">
    <property type="entry name" value="P-loop_NTPase"/>
</dbReference>
<comment type="similarity">
    <text evidence="1">Belongs to the disease resistance NB-LRR family.</text>
</comment>
<dbReference type="Pfam" id="PF00931">
    <property type="entry name" value="NB-ARC"/>
    <property type="match status" value="1"/>
</dbReference>
<keyword evidence="2" id="KW-0547">Nucleotide-binding</keyword>
<dbReference type="PANTHER" id="PTHR33463">
    <property type="entry name" value="NB-ARC DOMAIN-CONTAINING PROTEIN-RELATED"/>
    <property type="match status" value="1"/>
</dbReference>
<evidence type="ECO:0000259" key="6">
    <source>
        <dbReference type="SMART" id="SM00382"/>
    </source>
</evidence>
<dbReference type="InterPro" id="IPR032675">
    <property type="entry name" value="LRR_dom_sf"/>
</dbReference>
<dbReference type="GeneID" id="110765097"/>
<dbReference type="KEGG" id="pavi:110765097"/>
<dbReference type="SUPFAM" id="SSF52047">
    <property type="entry name" value="RNI-like"/>
    <property type="match status" value="1"/>
</dbReference>
<dbReference type="RefSeq" id="XP_021823842.1">
    <property type="nucleotide sequence ID" value="XM_021968150.1"/>
</dbReference>
<proteinExistence type="inferred from homology"/>
<dbReference type="InterPro" id="IPR050905">
    <property type="entry name" value="Plant_NBS-LRR"/>
</dbReference>
<dbReference type="Gene3D" id="3.80.10.10">
    <property type="entry name" value="Ribonuclease Inhibitor"/>
    <property type="match status" value="4"/>
</dbReference>
<sequence length="1354" mass="153633">MDILPSIISIIMEYTVKPVGRQVGYLIHYKSNLKNLRSKWENFDAAKDSMKHMVDEGERKGKRVRTDVKKWLTEANEMIQEAKKLLDDEDHAKTKCFRGVCPNLVSYHQVSRKSAKLTEKIELHDDQKEKFTIVCYNPPLEEICAMPSQNYMPFESRISMVKEIMKELKNPDTNMIGVYGLGGVGKTTLSQEVYRQATKENLFDEVVIVLDVKKYPDLEKKERIQKTIAEKLGMDVDETQDMEARAKHLWNRIKDNNIFVILDDVWEAIDLEALGLRPMATCKILLTSRNRVSEMNMEKEFRLEVLSVEENWSLFEKMVGDVVKDDRIHEVATEIAKKCGGLPVSVVAVARSLRSATTLEEWRVALRDFKSIDEQGLTESAYLTLEWSYNRLDANELKPLFLLCGIIAGGGCTISLSDLLKYAMGLSLVKNVDTVEEARDKLISLAKKLIKDYCLLLGIDDDGDIRMHELVRDVAMVIASKDNHAIAKAYGDELKEWPDRNSLKKCTPISLKSCKIPRLPKVPWVCPELRIFHLENHNIDDSLEIPGNYFEGMKELKVLDVTRLRIPSVPPSLQSLTNLQTLCLDQCVLGDIALVGQLPNLKILSLIHSQVKELPKEIGQLTHLQLLDLTDCSELVLIPAGVISSLTSLEDLRMGSFKEWEGGLNDGRSNASASELKQLRQLTALEIRIPDAKLLPANMFSDTKLERYTILIGDCWLYPKNYRTSSNKLKLKLTTNSQFDQGIKLLLKRCEHLDLDGVEAANMIFYILASDSGKQLKNLHVQNNDVVTSLINSSHAFPNLESLSLYNLVNLETVCCGQLIAQPFQKLRYLTLRNLPKLIGFSSKGSTSVVSTEAEEIILENEIGGPTKVFMNGEVLIPNLTRLILNQCDGLRFLFSCSMARRLEQLEHLEISTCQMMEEIVSATYDTSTTQLKTFECPNLDFVEIDACERLINIFPASVANSLEQLTKLSVENCAFLEEIVAKEGVEMTPTEEFVFPNVTFVHFEHLPQMRSFYPGLHVSKWPLLKELRFDQCGKVEIFASEYSRFQKILNSGASIIQPFLLVDKGNPFPNLKVLDLDENTKIWNEAHGPLPAELFINLKEIVFSCAHPQSFHFLEKLRNLEELHVYNGPWKEIFVYEGTCSGEIDAVGRTLPHVKNLCLDQMEELMHLGNDTSESIFPNLEILKVYRCAKLKNVTSSAISFRNLTTLDVWRCGGLKYLTTYSVAKCLQQLKILEVEYCESMIEIVASNEDEQDSGNYYEIAFSSLQHLKLYDLPILQGFCSSEIFTIRVPSLNSLIVEKCLIELKISPDKSLIQSSSRPERLQITEEVEEEKEKEEDDDGNETGGKQLIAHTS</sequence>
<dbReference type="SUPFAM" id="SSF52540">
    <property type="entry name" value="P-loop containing nucleoside triphosphate hydrolases"/>
    <property type="match status" value="1"/>
</dbReference>
<dbReference type="InterPro" id="IPR057135">
    <property type="entry name" value="At4g27190-like_LRR"/>
</dbReference>
<dbReference type="InterPro" id="IPR002182">
    <property type="entry name" value="NB-ARC"/>
</dbReference>
<dbReference type="Gene3D" id="3.40.50.300">
    <property type="entry name" value="P-loop containing nucleotide triphosphate hydrolases"/>
    <property type="match status" value="1"/>
</dbReference>
<dbReference type="SUPFAM" id="SSF52058">
    <property type="entry name" value="L domain-like"/>
    <property type="match status" value="1"/>
</dbReference>
<keyword evidence="4" id="KW-0067">ATP-binding</keyword>
<dbReference type="InterPro" id="IPR003593">
    <property type="entry name" value="AAA+_ATPase"/>
</dbReference>
<dbReference type="GO" id="GO:0043531">
    <property type="term" value="F:ADP binding"/>
    <property type="evidence" value="ECO:0007669"/>
    <property type="project" value="InterPro"/>
</dbReference>
<evidence type="ECO:0000256" key="1">
    <source>
        <dbReference type="ARBA" id="ARBA00008894"/>
    </source>
</evidence>
<protein>
    <submittedName>
        <fullName evidence="8">Probable disease resistance protein At4g27220</fullName>
    </submittedName>
</protein>
<evidence type="ECO:0000256" key="4">
    <source>
        <dbReference type="ARBA" id="ARBA00022840"/>
    </source>
</evidence>
<dbReference type="GO" id="GO:0005524">
    <property type="term" value="F:ATP binding"/>
    <property type="evidence" value="ECO:0007669"/>
    <property type="project" value="UniProtKB-KW"/>
</dbReference>
<reference evidence="8" key="1">
    <citation type="submission" date="2025-08" db="UniProtKB">
        <authorList>
            <consortium name="RefSeq"/>
        </authorList>
    </citation>
    <scope>IDENTIFICATION</scope>
</reference>
<dbReference type="Gene3D" id="1.10.8.430">
    <property type="entry name" value="Helical domain of apoptotic protease-activating factors"/>
    <property type="match status" value="1"/>
</dbReference>
<keyword evidence="3" id="KW-0611">Plant defense</keyword>
<evidence type="ECO:0000313" key="8">
    <source>
        <dbReference type="RefSeq" id="XP_021823842.1"/>
    </source>
</evidence>
<dbReference type="GO" id="GO:0006952">
    <property type="term" value="P:defense response"/>
    <property type="evidence" value="ECO:0007669"/>
    <property type="project" value="UniProtKB-KW"/>
</dbReference>
<organism evidence="7 8">
    <name type="scientific">Prunus avium</name>
    <name type="common">Cherry</name>
    <name type="synonym">Cerasus avium</name>
    <dbReference type="NCBI Taxonomy" id="42229"/>
    <lineage>
        <taxon>Eukaryota</taxon>
        <taxon>Viridiplantae</taxon>
        <taxon>Streptophyta</taxon>
        <taxon>Embryophyta</taxon>
        <taxon>Tracheophyta</taxon>
        <taxon>Spermatophyta</taxon>
        <taxon>Magnoliopsida</taxon>
        <taxon>eudicotyledons</taxon>
        <taxon>Gunneridae</taxon>
        <taxon>Pentapetalae</taxon>
        <taxon>rosids</taxon>
        <taxon>fabids</taxon>
        <taxon>Rosales</taxon>
        <taxon>Rosaceae</taxon>
        <taxon>Amygdaloideae</taxon>
        <taxon>Amygdaleae</taxon>
        <taxon>Prunus</taxon>
    </lineage>
</organism>
<dbReference type="InterPro" id="IPR042197">
    <property type="entry name" value="Apaf_helical"/>
</dbReference>
<dbReference type="SMART" id="SM00382">
    <property type="entry name" value="AAA"/>
    <property type="match status" value="1"/>
</dbReference>
<name>A0A6P5T9G8_PRUAV</name>
<evidence type="ECO:0000313" key="7">
    <source>
        <dbReference type="Proteomes" id="UP000515124"/>
    </source>
</evidence>
<evidence type="ECO:0000256" key="3">
    <source>
        <dbReference type="ARBA" id="ARBA00022821"/>
    </source>
</evidence>
<dbReference type="Proteomes" id="UP000515124">
    <property type="component" value="Unplaced"/>
</dbReference>
<evidence type="ECO:0000256" key="2">
    <source>
        <dbReference type="ARBA" id="ARBA00022741"/>
    </source>
</evidence>
<feature type="domain" description="AAA+ ATPase" evidence="6">
    <location>
        <begin position="172"/>
        <end position="309"/>
    </location>
</feature>
<accession>A0A6P5T9G8</accession>
<feature type="region of interest" description="Disordered" evidence="5">
    <location>
        <begin position="1313"/>
        <end position="1354"/>
    </location>
</feature>
<gene>
    <name evidence="8" type="primary">LOC110765097</name>
</gene>
<evidence type="ECO:0000256" key="5">
    <source>
        <dbReference type="SAM" id="MobiDB-lite"/>
    </source>
</evidence>